<dbReference type="SUPFAM" id="SSF56349">
    <property type="entry name" value="DNA breaking-rejoining enzymes"/>
    <property type="match status" value="1"/>
</dbReference>
<comment type="similarity">
    <text evidence="1">Belongs to the 'phage' integrase family.</text>
</comment>
<dbReference type="InterPro" id="IPR013762">
    <property type="entry name" value="Integrase-like_cat_sf"/>
</dbReference>
<dbReference type="EMBL" id="BAAAYX010000003">
    <property type="protein sequence ID" value="GAA3698353.1"/>
    <property type="molecule type" value="Genomic_DNA"/>
</dbReference>
<dbReference type="Proteomes" id="UP001500051">
    <property type="component" value="Unassembled WGS sequence"/>
</dbReference>
<protein>
    <submittedName>
        <fullName evidence="8">Site-specific integrase</fullName>
    </submittedName>
</protein>
<dbReference type="Pfam" id="PF14659">
    <property type="entry name" value="Phage_int_SAM_3"/>
    <property type="match status" value="1"/>
</dbReference>
<evidence type="ECO:0000313" key="9">
    <source>
        <dbReference type="Proteomes" id="UP001500051"/>
    </source>
</evidence>
<dbReference type="Pfam" id="PF00589">
    <property type="entry name" value="Phage_integrase"/>
    <property type="match status" value="1"/>
</dbReference>
<evidence type="ECO:0000259" key="6">
    <source>
        <dbReference type="PROSITE" id="PS51898"/>
    </source>
</evidence>
<keyword evidence="2" id="KW-0229">DNA integration</keyword>
<feature type="domain" description="Core-binding (CB)" evidence="7">
    <location>
        <begin position="72"/>
        <end position="153"/>
    </location>
</feature>
<dbReference type="InterPro" id="IPR010998">
    <property type="entry name" value="Integrase_recombinase_N"/>
</dbReference>
<accession>A0ABP7D113</accession>
<evidence type="ECO:0000256" key="1">
    <source>
        <dbReference type="ARBA" id="ARBA00008857"/>
    </source>
</evidence>
<dbReference type="PANTHER" id="PTHR30629:SF2">
    <property type="entry name" value="PROPHAGE INTEGRASE INTS-RELATED"/>
    <property type="match status" value="1"/>
</dbReference>
<organism evidence="8 9">
    <name type="scientific">Microlunatus aurantiacus</name>
    <dbReference type="NCBI Taxonomy" id="446786"/>
    <lineage>
        <taxon>Bacteria</taxon>
        <taxon>Bacillati</taxon>
        <taxon>Actinomycetota</taxon>
        <taxon>Actinomycetes</taxon>
        <taxon>Propionibacteriales</taxon>
        <taxon>Propionibacteriaceae</taxon>
        <taxon>Microlunatus</taxon>
    </lineage>
</organism>
<dbReference type="PROSITE" id="PS51898">
    <property type="entry name" value="TYR_RECOMBINASE"/>
    <property type="match status" value="1"/>
</dbReference>
<sequence length="382" mass="42862">MVKIMRRRSGEGTLFWNERRQRWMAVVDVGFSPMGKRRRVQVSARTKTEAKAKLLALRRDQMDGLPPEQRGYTVGEAVESWLRYGLVGRDPSTVTNRRIMAEKHIIPALGSRRLMELTAEEVDAWLAAKARVLATDSVSRLLSILRQSIRRAQARDLVRRNVALLCDAPRGKEGRPSKALTLDQARTVLEAANGTSMNAYVVVSLFTGARTEELRALTWKHLDLDGDPPSMQVWRSVRRGGDTKTARSRRTLELPDRCVNALRQHRREQVETRVKAGSSWVDQDLVFCTGLGTELDAANVRRSFRMVVKQAGLEGPGWTPRELRHSFVSLLSSSGMAIEDISHLVGHASTNVTEKVYRKELRPVLTKGARAMDALFDDAGEG</sequence>
<dbReference type="InterPro" id="IPR050808">
    <property type="entry name" value="Phage_Integrase"/>
</dbReference>
<comment type="caution">
    <text evidence="8">The sequence shown here is derived from an EMBL/GenBank/DDBJ whole genome shotgun (WGS) entry which is preliminary data.</text>
</comment>
<evidence type="ECO:0000259" key="7">
    <source>
        <dbReference type="PROSITE" id="PS51900"/>
    </source>
</evidence>
<keyword evidence="3 5" id="KW-0238">DNA-binding</keyword>
<dbReference type="RefSeq" id="WP_344811525.1">
    <property type="nucleotide sequence ID" value="NZ_BAAAYX010000003.1"/>
</dbReference>
<gene>
    <name evidence="8" type="ORF">GCM10022204_13340</name>
</gene>
<dbReference type="InterPro" id="IPR044068">
    <property type="entry name" value="CB"/>
</dbReference>
<dbReference type="Gene3D" id="1.10.150.130">
    <property type="match status" value="1"/>
</dbReference>
<dbReference type="InterPro" id="IPR002104">
    <property type="entry name" value="Integrase_catalytic"/>
</dbReference>
<keyword evidence="4" id="KW-0233">DNA recombination</keyword>
<evidence type="ECO:0000256" key="5">
    <source>
        <dbReference type="PROSITE-ProRule" id="PRU01248"/>
    </source>
</evidence>
<evidence type="ECO:0000313" key="8">
    <source>
        <dbReference type="EMBL" id="GAA3698353.1"/>
    </source>
</evidence>
<dbReference type="PROSITE" id="PS51900">
    <property type="entry name" value="CB"/>
    <property type="match status" value="1"/>
</dbReference>
<proteinExistence type="inferred from homology"/>
<reference evidence="9" key="1">
    <citation type="journal article" date="2019" name="Int. J. Syst. Evol. Microbiol.">
        <title>The Global Catalogue of Microorganisms (GCM) 10K type strain sequencing project: providing services to taxonomists for standard genome sequencing and annotation.</title>
        <authorList>
            <consortium name="The Broad Institute Genomics Platform"/>
            <consortium name="The Broad Institute Genome Sequencing Center for Infectious Disease"/>
            <person name="Wu L."/>
            <person name="Ma J."/>
        </authorList>
    </citation>
    <scope>NUCLEOTIDE SEQUENCE [LARGE SCALE GENOMIC DNA]</scope>
    <source>
        <strain evidence="9">JCM 16548</strain>
    </source>
</reference>
<dbReference type="PANTHER" id="PTHR30629">
    <property type="entry name" value="PROPHAGE INTEGRASE"/>
    <property type="match status" value="1"/>
</dbReference>
<evidence type="ECO:0000256" key="2">
    <source>
        <dbReference type="ARBA" id="ARBA00022908"/>
    </source>
</evidence>
<dbReference type="CDD" id="cd01189">
    <property type="entry name" value="INT_ICEBs1_C_like"/>
    <property type="match status" value="1"/>
</dbReference>
<dbReference type="InterPro" id="IPR004107">
    <property type="entry name" value="Integrase_SAM-like_N"/>
</dbReference>
<name>A0ABP7D113_9ACTN</name>
<feature type="domain" description="Tyr recombinase" evidence="6">
    <location>
        <begin position="175"/>
        <end position="371"/>
    </location>
</feature>
<dbReference type="InterPro" id="IPR011010">
    <property type="entry name" value="DNA_brk_join_enz"/>
</dbReference>
<keyword evidence="9" id="KW-1185">Reference proteome</keyword>
<dbReference type="Gene3D" id="1.10.443.10">
    <property type="entry name" value="Intergrase catalytic core"/>
    <property type="match status" value="1"/>
</dbReference>
<evidence type="ECO:0000256" key="4">
    <source>
        <dbReference type="ARBA" id="ARBA00023172"/>
    </source>
</evidence>
<evidence type="ECO:0000256" key="3">
    <source>
        <dbReference type="ARBA" id="ARBA00023125"/>
    </source>
</evidence>